<proteinExistence type="predicted"/>
<protein>
    <recommendedName>
        <fullName evidence="2">Response regulatory domain-containing protein</fullName>
    </recommendedName>
</protein>
<evidence type="ECO:0000313" key="4">
    <source>
        <dbReference type="Proteomes" id="UP000510888"/>
    </source>
</evidence>
<gene>
    <name evidence="3" type="ORF">PPGU16_39640</name>
</gene>
<feature type="domain" description="Response regulatory" evidence="2">
    <location>
        <begin position="1"/>
        <end position="63"/>
    </location>
</feature>
<evidence type="ECO:0000259" key="2">
    <source>
        <dbReference type="PROSITE" id="PS50110"/>
    </source>
</evidence>
<keyword evidence="4" id="KW-1185">Reference proteome</keyword>
<dbReference type="SUPFAM" id="SSF52172">
    <property type="entry name" value="CheY-like"/>
    <property type="match status" value="1"/>
</dbReference>
<organism evidence="3 4">
    <name type="scientific">Paraburkholderia largidicola</name>
    <dbReference type="NCBI Taxonomy" id="3014751"/>
    <lineage>
        <taxon>Bacteria</taxon>
        <taxon>Pseudomonadati</taxon>
        <taxon>Pseudomonadota</taxon>
        <taxon>Betaproteobacteria</taxon>
        <taxon>Burkholderiales</taxon>
        <taxon>Burkholderiaceae</taxon>
        <taxon>Paraburkholderia</taxon>
    </lineage>
</organism>
<dbReference type="Proteomes" id="UP000510888">
    <property type="component" value="Chromosome 2"/>
</dbReference>
<dbReference type="PROSITE" id="PS50110">
    <property type="entry name" value="RESPONSE_REGULATORY"/>
    <property type="match status" value="1"/>
</dbReference>
<dbReference type="Pfam" id="PF00072">
    <property type="entry name" value="Response_reg"/>
    <property type="match status" value="1"/>
</dbReference>
<evidence type="ECO:0000256" key="1">
    <source>
        <dbReference type="PROSITE-ProRule" id="PRU00169"/>
    </source>
</evidence>
<sequence>MPGMSGIEMHALLISQGCAPPTIFITGYPNAQDEAIVLANGALAYLEKPVDANTMLAQVQLAIGAP</sequence>
<evidence type="ECO:0000313" key="3">
    <source>
        <dbReference type="EMBL" id="BCF90897.1"/>
    </source>
</evidence>
<dbReference type="EMBL" id="AP023175">
    <property type="protein sequence ID" value="BCF90897.1"/>
    <property type="molecule type" value="Genomic_DNA"/>
</dbReference>
<dbReference type="KEGG" id="plad:PPGU16_39640"/>
<dbReference type="InterPro" id="IPR011006">
    <property type="entry name" value="CheY-like_superfamily"/>
</dbReference>
<dbReference type="InterPro" id="IPR001789">
    <property type="entry name" value="Sig_transdc_resp-reg_receiver"/>
</dbReference>
<accession>A0A7I8BQ21</accession>
<reference evidence="3 4" key="1">
    <citation type="journal article" date="2020" name="Genes (Basel)">
        <title>Genomic Comparison of Insect Gut Symbionts from Divergent Burkholderia Subclades.</title>
        <authorList>
            <person name="Takeshita K."/>
            <person name="Kikuchi Y."/>
        </authorList>
    </citation>
    <scope>NUCLEOTIDE SEQUENCE [LARGE SCALE GENOMIC DNA]</scope>
    <source>
        <strain evidence="3 4">PGU16</strain>
    </source>
</reference>
<comment type="caution">
    <text evidence="1">Lacks conserved residue(s) required for the propagation of feature annotation.</text>
</comment>
<dbReference type="Gene3D" id="3.40.50.2300">
    <property type="match status" value="1"/>
</dbReference>
<dbReference type="GO" id="GO:0000160">
    <property type="term" value="P:phosphorelay signal transduction system"/>
    <property type="evidence" value="ECO:0007669"/>
    <property type="project" value="InterPro"/>
</dbReference>
<dbReference type="AlphaFoldDB" id="A0A7I8BQ21"/>
<name>A0A7I8BQ21_9BURK</name>